<evidence type="ECO:0000313" key="3">
    <source>
        <dbReference type="Proteomes" id="UP000255091"/>
    </source>
</evidence>
<dbReference type="EMBL" id="UHAP01000001">
    <property type="protein sequence ID" value="SUK38680.1"/>
    <property type="molecule type" value="Genomic_DNA"/>
</dbReference>
<reference evidence="2 3" key="1">
    <citation type="submission" date="2018-06" db="EMBL/GenBank/DDBJ databases">
        <authorList>
            <consortium name="Pathogen Informatics"/>
            <person name="Doyle S."/>
        </authorList>
    </citation>
    <scope>NUCLEOTIDE SEQUENCE [LARGE SCALE GENOMIC DNA]</scope>
    <source>
        <strain evidence="2 3">NCTC6133</strain>
    </source>
</reference>
<keyword evidence="1" id="KW-0472">Membrane</keyword>
<dbReference type="Proteomes" id="UP000255091">
    <property type="component" value="Unassembled WGS sequence"/>
</dbReference>
<dbReference type="AlphaFoldDB" id="A0A380DN07"/>
<protein>
    <submittedName>
        <fullName evidence="2">Chaperone protein ClpB</fullName>
    </submittedName>
</protein>
<name>A0A380DN07_STAAU</name>
<sequence length="62" mass="7350">MMIKEGFPEGTTIKVNLNSDNNLTFNVEKFMNKIEPKNVMINRILGFLDLKFIIIVHWQYTF</sequence>
<keyword evidence="1" id="KW-0812">Transmembrane</keyword>
<gene>
    <name evidence="2" type="primary">clpB_5</name>
    <name evidence="2" type="ORF">NCTC6133_01148</name>
</gene>
<accession>A0A380DN07</accession>
<feature type="transmembrane region" description="Helical" evidence="1">
    <location>
        <begin position="40"/>
        <end position="60"/>
    </location>
</feature>
<keyword evidence="1" id="KW-1133">Transmembrane helix</keyword>
<evidence type="ECO:0000256" key="1">
    <source>
        <dbReference type="SAM" id="Phobius"/>
    </source>
</evidence>
<organism evidence="2 3">
    <name type="scientific">Staphylococcus aureus</name>
    <dbReference type="NCBI Taxonomy" id="1280"/>
    <lineage>
        <taxon>Bacteria</taxon>
        <taxon>Bacillati</taxon>
        <taxon>Bacillota</taxon>
        <taxon>Bacilli</taxon>
        <taxon>Bacillales</taxon>
        <taxon>Staphylococcaceae</taxon>
        <taxon>Staphylococcus</taxon>
    </lineage>
</organism>
<evidence type="ECO:0000313" key="2">
    <source>
        <dbReference type="EMBL" id="SUK38680.1"/>
    </source>
</evidence>
<proteinExistence type="predicted"/>